<sequence>MTNTFQSIATSAPIISNKASTIKLNLADTLSTDMGHCFSKVPKLHSIYQDIDLDTPNCSNPISCLFCENYVIHTDKEDIHKLLSAKKVFEMANSSQSSENIFLVIQKINDVLDSILNNDPKNEQTMILSSKLISTGKLSPFFDIMLNTLTDLGVSFYE</sequence>
<dbReference type="Proteomes" id="UP000182827">
    <property type="component" value="Unassembled WGS sequence"/>
</dbReference>
<accession>A0A1I6WEM1</accession>
<dbReference type="AlphaFoldDB" id="A0A1I6WEM1"/>
<proteinExistence type="predicted"/>
<reference evidence="2" key="1">
    <citation type="submission" date="2016-10" db="EMBL/GenBank/DDBJ databases">
        <authorList>
            <person name="Varghese N."/>
            <person name="Submissions S."/>
        </authorList>
    </citation>
    <scope>NUCLEOTIDE SEQUENCE [LARGE SCALE GENOMIC DNA]</scope>
    <source>
        <strain evidence="2">ANC 5076</strain>
    </source>
</reference>
<protein>
    <submittedName>
        <fullName evidence="1">Uncharacterized protein</fullName>
    </submittedName>
</protein>
<gene>
    <name evidence="1" type="ORF">SAMN05444586_10581</name>
</gene>
<organism evidence="1 2">
    <name type="scientific">Acinetobacter bohemicus</name>
    <dbReference type="NCBI Taxonomy" id="1435036"/>
    <lineage>
        <taxon>Bacteria</taxon>
        <taxon>Pseudomonadati</taxon>
        <taxon>Pseudomonadota</taxon>
        <taxon>Gammaproteobacteria</taxon>
        <taxon>Moraxellales</taxon>
        <taxon>Moraxellaceae</taxon>
        <taxon>Acinetobacter</taxon>
    </lineage>
</organism>
<name>A0A1I6WEM1_9GAMM</name>
<evidence type="ECO:0000313" key="2">
    <source>
        <dbReference type="Proteomes" id="UP000182827"/>
    </source>
</evidence>
<evidence type="ECO:0000313" key="1">
    <source>
        <dbReference type="EMBL" id="SFT24406.1"/>
    </source>
</evidence>
<keyword evidence="2" id="KW-1185">Reference proteome</keyword>
<dbReference type="RefSeq" id="WP_074947860.1">
    <property type="nucleotide sequence ID" value="NZ_FOZU01000058.1"/>
</dbReference>
<dbReference type="EMBL" id="FOZU01000058">
    <property type="protein sequence ID" value="SFT24406.1"/>
    <property type="molecule type" value="Genomic_DNA"/>
</dbReference>